<protein>
    <recommendedName>
        <fullName evidence="4">Xyloside xylosyltransferase 1</fullName>
    </recommendedName>
</protein>
<feature type="transmembrane region" description="Helical" evidence="1">
    <location>
        <begin position="12"/>
        <end position="30"/>
    </location>
</feature>
<keyword evidence="3" id="KW-1185">Reference proteome</keyword>
<dbReference type="Proteomes" id="UP000827092">
    <property type="component" value="Unassembled WGS sequence"/>
</dbReference>
<dbReference type="GO" id="GO:0140560">
    <property type="term" value="F:xylosyl alpha-1,3-xylosyltransferase activity"/>
    <property type="evidence" value="ECO:0007669"/>
    <property type="project" value="TreeGrafter"/>
</dbReference>
<dbReference type="PANTHER" id="PTHR46612">
    <property type="entry name" value="XYLOSIDE XYLOSYLTRANSFERASE 1"/>
    <property type="match status" value="1"/>
</dbReference>
<dbReference type="AlphaFoldDB" id="A0AAV6U3S7"/>
<accession>A0AAV6U3S7</accession>
<keyword evidence="1" id="KW-0472">Membrane</keyword>
<dbReference type="Gene3D" id="3.90.550.10">
    <property type="entry name" value="Spore Coat Polysaccharide Biosynthesis Protein SpsA, Chain A"/>
    <property type="match status" value="1"/>
</dbReference>
<dbReference type="PANTHER" id="PTHR46612:SF1">
    <property type="entry name" value="XYLOSIDE XYLOSYLTRANSFERASE 1"/>
    <property type="match status" value="1"/>
</dbReference>
<dbReference type="GO" id="GO:0016266">
    <property type="term" value="P:protein O-linked glycosylation via N-acetyl-galactosamine"/>
    <property type="evidence" value="ECO:0007669"/>
    <property type="project" value="TreeGrafter"/>
</dbReference>
<evidence type="ECO:0000313" key="2">
    <source>
        <dbReference type="EMBL" id="KAG8178716.1"/>
    </source>
</evidence>
<proteinExistence type="predicted"/>
<name>A0AAV6U3S7_9ARAC</name>
<dbReference type="EMBL" id="JAFNEN010000674">
    <property type="protein sequence ID" value="KAG8178716.1"/>
    <property type="molecule type" value="Genomic_DNA"/>
</dbReference>
<sequence>MILHTYTYTKLIRIILILLVFTLLVIFLFVSDSVTSRTFSKTPDPCILCPYTNVTSKTESELLHFGISFTENDEYNNPIDVMVFFVHAHSNPNLRRKLNRCISSLFNHSTSVIYLHLLTDSPSLDSAVQVLKESASFSKVPVKVTLYDVNIIMKPLTDLINSLRPHFSYKQGAYYSDGLFYISIGLFRVISLKRLILVDADVKFLHDVKALHNYFNNFSRNAVIGIAREQQPVYRHVLNAYRRTHNNSKIGDPPPDGISGFNSGVLLLDLHKMRNSSLYLYIVDNSSVILGLIEKYQFKGHLGDQDFYSLLSFEYPELFHLLPCTWNRQLCQWWKHHGYSNVFDLYYACNGEIHLLHGNCNSAIRDS</sequence>
<gene>
    <name evidence="2" type="ORF">JTE90_024838</name>
</gene>
<dbReference type="InterPro" id="IPR042465">
    <property type="entry name" value="XXLT1"/>
</dbReference>
<dbReference type="InterPro" id="IPR029044">
    <property type="entry name" value="Nucleotide-diphossugar_trans"/>
</dbReference>
<evidence type="ECO:0000256" key="1">
    <source>
        <dbReference type="SAM" id="Phobius"/>
    </source>
</evidence>
<dbReference type="InterPro" id="IPR002495">
    <property type="entry name" value="Glyco_trans_8"/>
</dbReference>
<keyword evidence="1" id="KW-1133">Transmembrane helix</keyword>
<organism evidence="2 3">
    <name type="scientific">Oedothorax gibbosus</name>
    <dbReference type="NCBI Taxonomy" id="931172"/>
    <lineage>
        <taxon>Eukaryota</taxon>
        <taxon>Metazoa</taxon>
        <taxon>Ecdysozoa</taxon>
        <taxon>Arthropoda</taxon>
        <taxon>Chelicerata</taxon>
        <taxon>Arachnida</taxon>
        <taxon>Araneae</taxon>
        <taxon>Araneomorphae</taxon>
        <taxon>Entelegynae</taxon>
        <taxon>Araneoidea</taxon>
        <taxon>Linyphiidae</taxon>
        <taxon>Erigoninae</taxon>
        <taxon>Oedothorax</taxon>
    </lineage>
</organism>
<dbReference type="GO" id="GO:0005789">
    <property type="term" value="C:endoplasmic reticulum membrane"/>
    <property type="evidence" value="ECO:0007669"/>
    <property type="project" value="TreeGrafter"/>
</dbReference>
<dbReference type="SUPFAM" id="SSF53448">
    <property type="entry name" value="Nucleotide-diphospho-sugar transferases"/>
    <property type="match status" value="1"/>
</dbReference>
<dbReference type="Pfam" id="PF01501">
    <property type="entry name" value="Glyco_transf_8"/>
    <property type="match status" value="1"/>
</dbReference>
<reference evidence="2 3" key="1">
    <citation type="journal article" date="2022" name="Nat. Ecol. Evol.">
        <title>A masculinizing supergene underlies an exaggerated male reproductive morph in a spider.</title>
        <authorList>
            <person name="Hendrickx F."/>
            <person name="De Corte Z."/>
            <person name="Sonet G."/>
            <person name="Van Belleghem S.M."/>
            <person name="Kostlbacher S."/>
            <person name="Vangestel C."/>
        </authorList>
    </citation>
    <scope>NUCLEOTIDE SEQUENCE [LARGE SCALE GENOMIC DNA]</scope>
    <source>
        <strain evidence="2">W744_W776</strain>
    </source>
</reference>
<comment type="caution">
    <text evidence="2">The sequence shown here is derived from an EMBL/GenBank/DDBJ whole genome shotgun (WGS) entry which is preliminary data.</text>
</comment>
<keyword evidence="1" id="KW-0812">Transmembrane</keyword>
<evidence type="ECO:0000313" key="3">
    <source>
        <dbReference type="Proteomes" id="UP000827092"/>
    </source>
</evidence>
<evidence type="ECO:0008006" key="4">
    <source>
        <dbReference type="Google" id="ProtNLM"/>
    </source>
</evidence>